<comment type="caution">
    <text evidence="4">The sequence shown here is derived from an EMBL/GenBank/DDBJ whole genome shotgun (WGS) entry which is preliminary data.</text>
</comment>
<dbReference type="InterPro" id="IPR051262">
    <property type="entry name" value="SMP-30/CGR1_Lactonase"/>
</dbReference>
<dbReference type="EMBL" id="JBHSAX010000022">
    <property type="protein sequence ID" value="MFC3965496.1"/>
    <property type="molecule type" value="Genomic_DNA"/>
</dbReference>
<evidence type="ECO:0000256" key="2">
    <source>
        <dbReference type="ARBA" id="ARBA00022801"/>
    </source>
</evidence>
<feature type="domain" description="SMP-30/Gluconolactonase/LRE-like region" evidence="3">
    <location>
        <begin position="10"/>
        <end position="245"/>
    </location>
</feature>
<sequence>MRIVREGIGFGESLRWHGGRPWVADWAAGQVLALDDAGGAEVIAEVRSFPLCFDFLPDGRLLLLDSAGRLVLRREPDGTLATHADLAEFGTTPWNEIVVDAAGRAYLNNIGFDFPGGEFAPGFLVLVDTDGTARRVAGDVAFPNGMAILPGGATLILAESYAERLTAFAVHPDGTLGAAAEWAATPGDHPDGICADADGAVWYADVGTSRCVRVRAGGERCGTVEFDRAAFSCTLSRGANPQLYLVGQRWGDEQGWPSGVVAAVPAPAPGAGWP</sequence>
<dbReference type="PANTHER" id="PTHR47572:SF4">
    <property type="entry name" value="LACTONASE DRP35"/>
    <property type="match status" value="1"/>
</dbReference>
<keyword evidence="5" id="KW-1185">Reference proteome</keyword>
<organism evidence="4 5">
    <name type="scientific">Nocardia jiangsuensis</name>
    <dbReference type="NCBI Taxonomy" id="1691563"/>
    <lineage>
        <taxon>Bacteria</taxon>
        <taxon>Bacillati</taxon>
        <taxon>Actinomycetota</taxon>
        <taxon>Actinomycetes</taxon>
        <taxon>Mycobacteriales</taxon>
        <taxon>Nocardiaceae</taxon>
        <taxon>Nocardia</taxon>
    </lineage>
</organism>
<evidence type="ECO:0000256" key="1">
    <source>
        <dbReference type="ARBA" id="ARBA00008853"/>
    </source>
</evidence>
<evidence type="ECO:0000313" key="4">
    <source>
        <dbReference type="EMBL" id="MFC3965496.1"/>
    </source>
</evidence>
<dbReference type="Gene3D" id="2.120.10.30">
    <property type="entry name" value="TolB, C-terminal domain"/>
    <property type="match status" value="1"/>
</dbReference>
<protein>
    <submittedName>
        <fullName evidence="4">SMP-30/gluconolactonase/LRE family protein</fullName>
    </submittedName>
</protein>
<dbReference type="Pfam" id="PF08450">
    <property type="entry name" value="SGL"/>
    <property type="match status" value="1"/>
</dbReference>
<name>A0ABV8E126_9NOCA</name>
<dbReference type="InterPro" id="IPR013658">
    <property type="entry name" value="SGL"/>
</dbReference>
<dbReference type="RefSeq" id="WP_378615377.1">
    <property type="nucleotide sequence ID" value="NZ_JBHSAX010000022.1"/>
</dbReference>
<evidence type="ECO:0000259" key="3">
    <source>
        <dbReference type="Pfam" id="PF08450"/>
    </source>
</evidence>
<dbReference type="PANTHER" id="PTHR47572">
    <property type="entry name" value="LIPOPROTEIN-RELATED"/>
    <property type="match status" value="1"/>
</dbReference>
<comment type="similarity">
    <text evidence="1">Belongs to the SMP-30/CGR1 family.</text>
</comment>
<proteinExistence type="inferred from homology"/>
<keyword evidence="2" id="KW-0378">Hydrolase</keyword>
<dbReference type="InterPro" id="IPR011042">
    <property type="entry name" value="6-blade_b-propeller_TolB-like"/>
</dbReference>
<dbReference type="SUPFAM" id="SSF63829">
    <property type="entry name" value="Calcium-dependent phosphotriesterase"/>
    <property type="match status" value="1"/>
</dbReference>
<gene>
    <name evidence="4" type="ORF">ACFO0B_26195</name>
</gene>
<evidence type="ECO:0000313" key="5">
    <source>
        <dbReference type="Proteomes" id="UP001595696"/>
    </source>
</evidence>
<accession>A0ABV8E126</accession>
<dbReference type="Proteomes" id="UP001595696">
    <property type="component" value="Unassembled WGS sequence"/>
</dbReference>
<reference evidence="5" key="1">
    <citation type="journal article" date="2019" name="Int. J. Syst. Evol. Microbiol.">
        <title>The Global Catalogue of Microorganisms (GCM) 10K type strain sequencing project: providing services to taxonomists for standard genome sequencing and annotation.</title>
        <authorList>
            <consortium name="The Broad Institute Genomics Platform"/>
            <consortium name="The Broad Institute Genome Sequencing Center for Infectious Disease"/>
            <person name="Wu L."/>
            <person name="Ma J."/>
        </authorList>
    </citation>
    <scope>NUCLEOTIDE SEQUENCE [LARGE SCALE GENOMIC DNA]</scope>
    <source>
        <strain evidence="5">CGMCC 4.7330</strain>
    </source>
</reference>